<dbReference type="InterPro" id="IPR028098">
    <property type="entry name" value="Glyco_trans_4-like_N"/>
</dbReference>
<evidence type="ECO:0000259" key="3">
    <source>
        <dbReference type="Pfam" id="PF13439"/>
    </source>
</evidence>
<evidence type="ECO:0000313" key="5">
    <source>
        <dbReference type="Proteomes" id="UP001597182"/>
    </source>
</evidence>
<evidence type="ECO:0000256" key="1">
    <source>
        <dbReference type="ARBA" id="ARBA00022676"/>
    </source>
</evidence>
<protein>
    <submittedName>
        <fullName evidence="4">Glycosyltransferase</fullName>
        <ecNumber evidence="4">2.4.-.-</ecNumber>
    </submittedName>
</protein>
<comment type="caution">
    <text evidence="4">The sequence shown here is derived from an EMBL/GenBank/DDBJ whole genome shotgun (WGS) entry which is preliminary data.</text>
</comment>
<keyword evidence="2 4" id="KW-0808">Transferase</keyword>
<dbReference type="GO" id="GO:0016757">
    <property type="term" value="F:glycosyltransferase activity"/>
    <property type="evidence" value="ECO:0007669"/>
    <property type="project" value="UniProtKB-KW"/>
</dbReference>
<name>A0ABW3VIL9_9PSEU</name>
<dbReference type="RefSeq" id="WP_346089841.1">
    <property type="nucleotide sequence ID" value="NZ_BAABKS010000005.1"/>
</dbReference>
<gene>
    <name evidence="4" type="ORF">ACFQ34_14635</name>
</gene>
<dbReference type="SUPFAM" id="SSF53756">
    <property type="entry name" value="UDP-Glycosyltransferase/glycogen phosphorylase"/>
    <property type="match status" value="1"/>
</dbReference>
<proteinExistence type="predicted"/>
<evidence type="ECO:0000313" key="4">
    <source>
        <dbReference type="EMBL" id="MFD1234523.1"/>
    </source>
</evidence>
<dbReference type="PANTHER" id="PTHR45947:SF3">
    <property type="entry name" value="SULFOQUINOVOSYL TRANSFERASE SQD2"/>
    <property type="match status" value="1"/>
</dbReference>
<accession>A0ABW3VIL9</accession>
<keyword evidence="1 4" id="KW-0328">Glycosyltransferase</keyword>
<feature type="domain" description="Glycosyltransferase subfamily 4-like N-terminal" evidence="3">
    <location>
        <begin position="22"/>
        <end position="183"/>
    </location>
</feature>
<sequence length="358" mass="37595">MTPLRVALIASSTHPIREPFAGGLEAHTALLARELTRRGHVVTVFAAPGSELAPGVRVEIMHSLRLSDAARADVSMPAAVFMAEHHAYLDLMLRLADGHDVDGHALDVVHNNSLHHLPVAMARTVRAPVVTTLHTPPTPWLESAIATAAGRHGVLTAVSTHTAGAWRHVAGEVTVIRNGVDVEARAPGPGGGPLVWAGRLVPEKGAHLAVDAARRAGCALDLAGPVSDRAYFDEMVAPRLGGAVRYVGHLAHSELTSLMGRASAVLVTTCWEEPYGLVVAEALACGTPVAGFAVGALPELVDDSCGRLVPAGDTAALAAVVPTVTGLSRRAARRRAELHWSHRRMVDEYVGLYTRAAA</sequence>
<dbReference type="Proteomes" id="UP001597182">
    <property type="component" value="Unassembled WGS sequence"/>
</dbReference>
<dbReference type="Pfam" id="PF13439">
    <property type="entry name" value="Glyco_transf_4"/>
    <property type="match status" value="1"/>
</dbReference>
<dbReference type="EC" id="2.4.-.-" evidence="4"/>
<dbReference type="EMBL" id="JBHTMB010000133">
    <property type="protein sequence ID" value="MFD1234523.1"/>
    <property type="molecule type" value="Genomic_DNA"/>
</dbReference>
<dbReference type="Pfam" id="PF13692">
    <property type="entry name" value="Glyco_trans_1_4"/>
    <property type="match status" value="1"/>
</dbReference>
<reference evidence="5" key="1">
    <citation type="journal article" date="2019" name="Int. J. Syst. Evol. Microbiol.">
        <title>The Global Catalogue of Microorganisms (GCM) 10K type strain sequencing project: providing services to taxonomists for standard genome sequencing and annotation.</title>
        <authorList>
            <consortium name="The Broad Institute Genomics Platform"/>
            <consortium name="The Broad Institute Genome Sequencing Center for Infectious Disease"/>
            <person name="Wu L."/>
            <person name="Ma J."/>
        </authorList>
    </citation>
    <scope>NUCLEOTIDE SEQUENCE [LARGE SCALE GENOMIC DNA]</scope>
    <source>
        <strain evidence="5">CCUG 49018</strain>
    </source>
</reference>
<dbReference type="Gene3D" id="3.40.50.2000">
    <property type="entry name" value="Glycogen Phosphorylase B"/>
    <property type="match status" value="2"/>
</dbReference>
<evidence type="ECO:0000256" key="2">
    <source>
        <dbReference type="ARBA" id="ARBA00022679"/>
    </source>
</evidence>
<keyword evidence="5" id="KW-1185">Reference proteome</keyword>
<dbReference type="PANTHER" id="PTHR45947">
    <property type="entry name" value="SULFOQUINOVOSYL TRANSFERASE SQD2"/>
    <property type="match status" value="1"/>
</dbReference>
<dbReference type="InterPro" id="IPR050194">
    <property type="entry name" value="Glycosyltransferase_grp1"/>
</dbReference>
<organism evidence="4 5">
    <name type="scientific">Pseudonocardia benzenivorans</name>
    <dbReference type="NCBI Taxonomy" id="228005"/>
    <lineage>
        <taxon>Bacteria</taxon>
        <taxon>Bacillati</taxon>
        <taxon>Actinomycetota</taxon>
        <taxon>Actinomycetes</taxon>
        <taxon>Pseudonocardiales</taxon>
        <taxon>Pseudonocardiaceae</taxon>
        <taxon>Pseudonocardia</taxon>
    </lineage>
</organism>